<feature type="compositionally biased region" description="Polar residues" evidence="8">
    <location>
        <begin position="1175"/>
        <end position="1186"/>
    </location>
</feature>
<feature type="region of interest" description="Disordered" evidence="8">
    <location>
        <begin position="2607"/>
        <end position="2676"/>
    </location>
</feature>
<evidence type="ECO:0000256" key="1">
    <source>
        <dbReference type="ARBA" id="ARBA00004141"/>
    </source>
</evidence>
<dbReference type="PANTHER" id="PTHR12372:SF7">
    <property type="entry name" value="PROTEIN PECANEX"/>
    <property type="match status" value="1"/>
</dbReference>
<name>A0A1I8MCQ1_MUSDO</name>
<evidence type="ECO:0000313" key="10">
    <source>
        <dbReference type="EnsemblMetazoa" id="MDOA003560-PA"/>
    </source>
</evidence>
<dbReference type="GO" id="GO:0005783">
    <property type="term" value="C:endoplasmic reticulum"/>
    <property type="evidence" value="ECO:0007669"/>
    <property type="project" value="TreeGrafter"/>
</dbReference>
<dbReference type="GO" id="GO:0007029">
    <property type="term" value="P:endoplasmic reticulum organization"/>
    <property type="evidence" value="ECO:0007669"/>
    <property type="project" value="TreeGrafter"/>
</dbReference>
<feature type="compositionally biased region" description="Basic residues" evidence="8">
    <location>
        <begin position="448"/>
        <end position="466"/>
    </location>
</feature>
<feature type="compositionally biased region" description="Low complexity" evidence="8">
    <location>
        <begin position="1844"/>
        <end position="1873"/>
    </location>
</feature>
<dbReference type="EnsemblMetazoa" id="MDOA003560-RA">
    <property type="protein sequence ID" value="MDOA003560-PA"/>
    <property type="gene ID" value="MDOA003560"/>
</dbReference>
<feature type="transmembrane region" description="Helical" evidence="6">
    <location>
        <begin position="1698"/>
        <end position="1718"/>
    </location>
</feature>
<dbReference type="VEuPathDB" id="VectorBase:MDOMA2_008028"/>
<dbReference type="RefSeq" id="XP_058974596.1">
    <property type="nucleotide sequence ID" value="XM_059118613.1"/>
</dbReference>
<feature type="compositionally biased region" description="Polar residues" evidence="8">
    <location>
        <begin position="192"/>
        <end position="206"/>
    </location>
</feature>
<dbReference type="GO" id="GO:0016020">
    <property type="term" value="C:membrane"/>
    <property type="evidence" value="ECO:0007669"/>
    <property type="project" value="UniProtKB-SubCell"/>
</dbReference>
<feature type="compositionally biased region" description="Low complexity" evidence="8">
    <location>
        <begin position="2620"/>
        <end position="2639"/>
    </location>
</feature>
<keyword evidence="11" id="KW-1185">Reference proteome</keyword>
<feature type="region of interest" description="Disordered" evidence="8">
    <location>
        <begin position="1749"/>
        <end position="1874"/>
    </location>
</feature>
<gene>
    <name evidence="10" type="primary">101892542</name>
    <name evidence="12 13" type="synonym">LOC101892542</name>
</gene>
<evidence type="ECO:0000313" key="11">
    <source>
        <dbReference type="Proteomes" id="UP001652621"/>
    </source>
</evidence>
<feature type="compositionally biased region" description="Basic and acidic residues" evidence="8">
    <location>
        <begin position="1115"/>
        <end position="1128"/>
    </location>
</feature>
<feature type="compositionally biased region" description="Low complexity" evidence="8">
    <location>
        <begin position="207"/>
        <end position="234"/>
    </location>
</feature>
<feature type="region of interest" description="Disordered" evidence="8">
    <location>
        <begin position="1259"/>
        <end position="1279"/>
    </location>
</feature>
<feature type="compositionally biased region" description="Polar residues" evidence="8">
    <location>
        <begin position="3531"/>
        <end position="3540"/>
    </location>
</feature>
<feature type="compositionally biased region" description="Acidic residues" evidence="8">
    <location>
        <begin position="1806"/>
        <end position="1829"/>
    </location>
</feature>
<dbReference type="VEuPathDB" id="VectorBase:MDOA003560"/>
<feature type="region of interest" description="Disordered" evidence="8">
    <location>
        <begin position="1115"/>
        <end position="1153"/>
    </location>
</feature>
<evidence type="ECO:0000313" key="12">
    <source>
        <dbReference type="RefSeq" id="XP_058974596.1"/>
    </source>
</evidence>
<evidence type="ECO:0000256" key="7">
    <source>
        <dbReference type="SAM" id="Coils"/>
    </source>
</evidence>
<feature type="region of interest" description="Disordered" evidence="8">
    <location>
        <begin position="1171"/>
        <end position="1198"/>
    </location>
</feature>
<feature type="region of interest" description="Disordered" evidence="8">
    <location>
        <begin position="739"/>
        <end position="761"/>
    </location>
</feature>
<feature type="compositionally biased region" description="Low complexity" evidence="8">
    <location>
        <begin position="2548"/>
        <end position="2559"/>
    </location>
</feature>
<evidence type="ECO:0000313" key="13">
    <source>
        <dbReference type="RefSeq" id="XP_058974597.1"/>
    </source>
</evidence>
<dbReference type="eggNOG" id="KOG3604">
    <property type="taxonomic scope" value="Eukaryota"/>
</dbReference>
<feature type="region of interest" description="Disordered" evidence="8">
    <location>
        <begin position="354"/>
        <end position="479"/>
    </location>
</feature>
<feature type="compositionally biased region" description="Acidic residues" evidence="8">
    <location>
        <begin position="954"/>
        <end position="970"/>
    </location>
</feature>
<feature type="compositionally biased region" description="Polar residues" evidence="8">
    <location>
        <begin position="2520"/>
        <end position="2547"/>
    </location>
</feature>
<feature type="compositionally biased region" description="Basic and acidic residues" evidence="8">
    <location>
        <begin position="930"/>
        <end position="953"/>
    </location>
</feature>
<reference evidence="10" key="1">
    <citation type="submission" date="2020-05" db="UniProtKB">
        <authorList>
            <consortium name="EnsemblMetazoa"/>
        </authorList>
    </citation>
    <scope>IDENTIFICATION</scope>
    <source>
        <strain evidence="10">Aabys</strain>
    </source>
</reference>
<sequence length="3569" mass="390752">MGSQTLEILRQGVWASLTGGWFYDPHQSVFCNIVHLYLWLFLLCTPFVAYLYFPGTWLTWCIYSILTSLTVLLLKVANMALHRLYDRAQSMSEANIKQHFFKVTKETSAERNRDNEPGIEMKVIHEDGEVATDDMVASVEKAINEISAENSMVSIENGNSIIDLKVDVHRKNSSESIELMFYAPSMISGNSQQDQQSLVGATSNSKSIRSSHTINNSSISTSNNNNNTSSTPINDPQAKYISVYPKDNSPVASSYASNSLVASGGGATALASAGPRPPHLVRKSSEIVRGSHQRRRLERQSSLDAAAESAIVAKLIQRQVSEASKTSTSGGGAAGNAEKCDSFVHAQVSKSGSVTQPTAFSTTGAQQSHQQAQRSNTTSSTLSVIPASNSNATTSALKTSRLQRHRSSETHDERLKQQQRSGGTIAVSSIGTSGHSGGGGVFLSIHHEHGRHHPHHRHHHHTHRRGGSGGGAPMASSSGSVAVLASSSIGASESFDVDDLELGLGGSANIVTHGSHLSSDGRMRALPSWILGSSSDVFIEDDSFTKSDLGIEQLDDRSTANSSRAALLNSHPHSNQYRLNHHSQTSSGRANISKDPIYTISALQLHKRPRREGAIKRRRHSNATTLFKTPNDSSSNVGQLPSSTTTVRRIKSTALEVACPRPSVSNLCPHPNSVEAINGQQQIKNPQNSLLPPPSKCLVRNPHLNLCPKFGGSFGGSSTNSSLDFGSTNALIDPVYEGRDKMKQENKPKKDTDLSVNDSVENDENPIELALDEDDASMGAVGGVCPHHFLHSHHQHHSQPQQHHHHSHHHSAESDVGQILNDTKDNDDDGDEDEDDGDDDDDEGDEDDENEVEDEESIDPRHDTTESNEDDDDDEFKDFDYNVEHILEVLEHTHNQLDDDLRAQQQLQQQQEQQLQLQSQQKIAQGLSEINKRNKPDKPPVRSTSHETRHDTVDGDDGEEDDDDDDDDNDGALTMTRERLHSTDSETDNNGSRSPLLNNKKWAVTSSSSTSNSNKEKTSEKALRDEIKNVQKQKHSIKKHQASIQALSNPDGEVQPPAVAASNTVPQAFPPAAVIHNQQHQQPKGNEVDSGCPSSDCEQISASSKDVLLNISNEKVHQEKPSKSRDDFQDNVPTTTNANNGASSSSSNSNANVGKRLGAIPKLVQYREIDERSGGQDNHQNPSCSHHSYKRHAGNWSSVAPTQSNHAFASVAAGLKAISRTSSSSNSSHSVSAESFTADIQKMLWLMHGGSVDDRGRPIENPENLTSLPTSVSSGTQGNMSSAHLQFYQDALKALNSASSAERLALTERLYHREQLLRRSMRQRSAGDAESNHSNAIEQWPLDSNAAMSHIMSASSSSAAAAAAASRTAAPLTQVMIDSPSSSTVLNNRNVSSATTVSLKGFIHEFINDELRNMETSQRIQATPLTTTNNRAAMAAILNVDGAHIDNYCDYWRPACMLTSDKPAITPKSFYKYRLKLGSYTQEFNISMDRLELMALFDRDIHWIHILLSVVLSAAVAYLGSSILQLSYYKDVFAFLFCAVIAGSQYSLLKSVQPDAASPIHGFNKTVAYSRAIYFCICSSLLLFFQNLKEEYDVEALQGGEMKQWVFFGVAFYPAQVNSLVLQALYIFLLSFPLIFSLGLFPQINTFTMYLMEQIDMHVFGGNAAGSLMGSVLCVLRSILGVMLLYGPLYAALNEGKGTQHIIFSIFCALLVPLGYHLSRSASDFSHIWALMKHCIMSTYHEDDDELSTASTQKLTAGKTKRGSSKKREREKQGVGGGEKSKPGENIEMSSLEKLQNGTTPRNETTEELEEADAEAGEEEEEETETNELSEDKDPMTEKRSKSKASSLGSSTQTLGKTTMSTSKKAITASSSSCNTNLETENIMKEVEEGVTPSSLQLPPVIRESKETELVATTTTTTTTTAAAASAAGTTAKETDLDKMSTTSTTNPAEISTYTGVIHNEAEANEIDVFTMNCPDNANSETESNSADPLPKKLQHTVYTRLKNDFVVTVFLAVVVLGLHCSTVFTVLQPDLNVVLYGFTGALGFLLHYIIPQMRKHMPWLCFAKPLLKQKEYGRYEVSNAPKIMWFEKFYIYLCLIERNVLFPLLVISALTADATVIAVKYGIAWGSVIVAVCALKFIRNAYSDPTNQYLIVMFTVLFFRVDFAMASETFLIDYFFVSLAFRKCCDFFLKLQFIVTYIAPWQITWGSAFHAFAQPFSVPHSAMLFLQAGISSLLSTPLNPFLGSAIFLTSYVRPIKFWERDYNTRRIDHSNTRLSSQLERDLGADDNNLNSIFYEHLTRSLQHSLCGDLIMGRWGNVNQGDCFVLASDYLNCLVHIIELGNGLCTFQMRGLEFRGTYCQQREVEAITEDVEDNEGCCCCDPGHLPRMLSANAMFSTRWLAWQVVASQYVVEGYSISDNLASTTLQVFEYRKVLITYYVKSIIYYVIKNPKLDEWLSSTVIQEALQHTLSRQFVDLDPIFNFNLDEDFDFRAVGITRTSFCYVYLSWLNYCYDKRKESLNPTPTASSGPNQNPTPTASQAGITTQQPTAAVSTSTIASTPNLSTAQQKSQSQQQLRIRPQKSATMSGSNEVVVNSVEQMATSHSLANISRQASESAPGLTSTSTPLTRSSKSAPSGSKHSYQKSDCSPSARPEGRAASAEPSRGSSSEKPPPIKLKVPSIAKDSPIVSLCLALSLLARRSLATASHSSMTGVEFFLHGLHALFKGDFRITSPRDEWVFADMDLLHAVVAPAVKMALKLQQDHISNPDEFRDPDVLYEAIDTSAKDLVISHEADPVWRSAVLRGAPNLLALRHVMEDGSDEYRIIRLTKRFLTFRVIKLNRECVRGLWAGQQQELIYLRNRNPERGSIQNAKQALRNIINSSCDQPIGYPIYVSPLTTSYADTNDQLKKVVGGPITPEAIKTNILDWWHHIREKCRQGCSSGSSMETTTHLGLPSGACSNSGESGDLRPMYISPPIYNTLTASTMFSRATAATGVPGATLSSQFGSDGLSSMRSSMNVMKPSSTTLLAGLLNREQEILRESRTNKQLLSSSSVRSSSERERRATLPIASTSSVLPEVIKDSDDSSQTLDKDVSSDNMAGAAGSLVAGVNNTVNSGSPRYTKIYCSSGNLGIGNIITTPGDYPRKTKGPICLTAAAAGVGSMNCAGTTTSTENGLTLAGGSAMGAEQQGATTTGSGTSFSRASTSEVAQPRFALYEKVIIVDEREIFHNIDQCRRIVWPFEALRQKGGRLSWDGWEPRAGMVGYVIHIWRPNHPNKVCRTPLNRDVYLIEIGENYVPVTASGLRQYNQAMDSVQKEMETSRRNSLQREMAELRQQQVDRGLTPILGSSLESPTSLLAEGTRGGSGSGKSGGGGIQAVSSSSSEDESCLMNLEKQRQEEYLKQLWQQEKDVAPVAAGDSRKSEVVENDVSSPSEEKSSLQEESKLSETTSGDKDSINEEISLEKLTTSSSQNSNISNSCTAKDLVEHLVDAICDTVVSEQIGIEELAKSIDERGEEQDSSENEFETNNKDNESELTLVSNTDSIAKECEATDEDTSKAAAAVAGKPKESTDV</sequence>
<feature type="transmembrane region" description="Helical" evidence="6">
    <location>
        <begin position="2151"/>
        <end position="2178"/>
    </location>
</feature>
<feature type="compositionally biased region" description="Basic and acidic residues" evidence="8">
    <location>
        <begin position="3430"/>
        <end position="3453"/>
    </location>
</feature>
<feature type="compositionally biased region" description="Low complexity" evidence="8">
    <location>
        <begin position="1921"/>
        <end position="1932"/>
    </location>
</feature>
<feature type="transmembrane region" description="Helical" evidence="6">
    <location>
        <begin position="1532"/>
        <end position="1548"/>
    </location>
</feature>
<feature type="compositionally biased region" description="Low complexity" evidence="8">
    <location>
        <begin position="903"/>
        <end position="921"/>
    </location>
</feature>
<keyword evidence="7" id="KW-0175">Coiled coil</keyword>
<feature type="region of interest" description="Disordered" evidence="8">
    <location>
        <begin position="3339"/>
        <end position="3386"/>
    </location>
</feature>
<feature type="transmembrane region" description="Helical" evidence="6">
    <location>
        <begin position="33"/>
        <end position="53"/>
    </location>
</feature>
<comment type="similarity">
    <text evidence="2 6">Belongs to the pecanex family.</text>
</comment>
<feature type="region of interest" description="Disordered" evidence="8">
    <location>
        <begin position="3409"/>
        <end position="3454"/>
    </location>
</feature>
<feature type="region of interest" description="Disordered" evidence="8">
    <location>
        <begin position="3040"/>
        <end position="3093"/>
    </location>
</feature>
<feature type="region of interest" description="Disordered" evidence="8">
    <location>
        <begin position="192"/>
        <end position="236"/>
    </location>
</feature>
<feature type="region of interest" description="Disordered" evidence="8">
    <location>
        <begin position="778"/>
        <end position="880"/>
    </location>
</feature>
<feature type="transmembrane region" description="Helical" evidence="6">
    <location>
        <begin position="2006"/>
        <end position="2028"/>
    </location>
</feature>
<feature type="coiled-coil region" evidence="7">
    <location>
        <begin position="3301"/>
        <end position="3333"/>
    </location>
</feature>
<accession>A0A1I8MCQ1</accession>
<feature type="compositionally biased region" description="Acidic residues" evidence="8">
    <location>
        <begin position="825"/>
        <end position="857"/>
    </location>
</feature>
<feature type="compositionally biased region" description="Basic residues" evidence="8">
    <location>
        <begin position="788"/>
        <end position="809"/>
    </location>
</feature>
<feature type="region of interest" description="Disordered" evidence="8">
    <location>
        <begin position="3507"/>
        <end position="3569"/>
    </location>
</feature>
<protein>
    <recommendedName>
        <fullName evidence="6">Pecanex-like protein</fullName>
    </recommendedName>
</protein>
<evidence type="ECO:0000256" key="2">
    <source>
        <dbReference type="ARBA" id="ARBA00010170"/>
    </source>
</evidence>
<proteinExistence type="inferred from homology"/>
<feature type="compositionally biased region" description="Acidic residues" evidence="8">
    <location>
        <begin position="866"/>
        <end position="877"/>
    </location>
</feature>
<feature type="compositionally biased region" description="Polar residues" evidence="8">
    <location>
        <begin position="1793"/>
        <end position="1803"/>
    </location>
</feature>
<dbReference type="RefSeq" id="XP_058974597.1">
    <property type="nucleotide sequence ID" value="XM_059118614.1"/>
</dbReference>
<feature type="compositionally biased region" description="Basic and acidic residues" evidence="8">
    <location>
        <begin position="1766"/>
        <end position="1785"/>
    </location>
</feature>
<comment type="subcellular location">
    <subcellularLocation>
        <location evidence="1 6">Membrane</location>
        <topology evidence="1 6">Multi-pass membrane protein</topology>
    </subcellularLocation>
</comment>
<feature type="region of interest" description="Disordered" evidence="8">
    <location>
        <begin position="3180"/>
        <end position="3200"/>
    </location>
</feature>
<evidence type="ECO:0000256" key="3">
    <source>
        <dbReference type="ARBA" id="ARBA00022692"/>
    </source>
</evidence>
<feature type="compositionally biased region" description="Low complexity" evidence="8">
    <location>
        <begin position="3187"/>
        <end position="3200"/>
    </location>
</feature>
<dbReference type="InterPro" id="IPR039797">
    <property type="entry name" value="Pecanex"/>
</dbReference>
<feature type="domain" description="Pecanex C-terminal" evidence="9">
    <location>
        <begin position="2681"/>
        <end position="2905"/>
    </location>
</feature>
<evidence type="ECO:0000259" key="9">
    <source>
        <dbReference type="Pfam" id="PF05041"/>
    </source>
</evidence>
<feature type="region of interest" description="Disordered" evidence="8">
    <location>
        <begin position="2520"/>
        <end position="2588"/>
    </location>
</feature>
<feature type="compositionally biased region" description="Polar residues" evidence="8">
    <location>
        <begin position="354"/>
        <end position="400"/>
    </location>
</feature>
<feature type="region of interest" description="Disordered" evidence="8">
    <location>
        <begin position="570"/>
        <end position="593"/>
    </location>
</feature>
<feature type="transmembrane region" description="Helical" evidence="6">
    <location>
        <begin position="1501"/>
        <end position="1520"/>
    </location>
</feature>
<dbReference type="Pfam" id="PF05041">
    <property type="entry name" value="Pecanex_C"/>
    <property type="match status" value="1"/>
</dbReference>
<feature type="compositionally biased region" description="Basic residues" evidence="8">
    <location>
        <begin position="608"/>
        <end position="621"/>
    </location>
</feature>
<feature type="compositionally biased region" description="Basic and acidic residues" evidence="8">
    <location>
        <begin position="3076"/>
        <end position="3092"/>
    </location>
</feature>
<keyword evidence="5 6" id="KW-0472">Membrane</keyword>
<keyword evidence="3 6" id="KW-0812">Transmembrane</keyword>
<keyword evidence="4 6" id="KW-1133">Transmembrane helix</keyword>
<evidence type="ECO:0000256" key="8">
    <source>
        <dbReference type="SAM" id="MobiDB-lite"/>
    </source>
</evidence>
<feature type="region of interest" description="Disordered" evidence="8">
    <location>
        <begin position="608"/>
        <end position="645"/>
    </location>
</feature>
<evidence type="ECO:0000256" key="5">
    <source>
        <dbReference type="ARBA" id="ARBA00023136"/>
    </source>
</evidence>
<feature type="compositionally biased region" description="Low complexity" evidence="8">
    <location>
        <begin position="1134"/>
        <end position="1152"/>
    </location>
</feature>
<reference evidence="12 13" key="2">
    <citation type="submission" date="2025-05" db="UniProtKB">
        <authorList>
            <consortium name="RefSeq"/>
        </authorList>
    </citation>
    <scope>IDENTIFICATION</scope>
    <source>
        <strain evidence="12 13">Aabys</strain>
        <tissue evidence="12 13">Whole body</tissue>
    </source>
</reference>
<feature type="transmembrane region" description="Helical" evidence="6">
    <location>
        <begin position="2119"/>
        <end position="2139"/>
    </location>
</feature>
<organism evidence="10">
    <name type="scientific">Musca domestica</name>
    <name type="common">House fly</name>
    <dbReference type="NCBI Taxonomy" id="7370"/>
    <lineage>
        <taxon>Eukaryota</taxon>
        <taxon>Metazoa</taxon>
        <taxon>Ecdysozoa</taxon>
        <taxon>Arthropoda</taxon>
        <taxon>Hexapoda</taxon>
        <taxon>Insecta</taxon>
        <taxon>Pterygota</taxon>
        <taxon>Neoptera</taxon>
        <taxon>Endopterygota</taxon>
        <taxon>Diptera</taxon>
        <taxon>Brachycera</taxon>
        <taxon>Muscomorpha</taxon>
        <taxon>Muscoidea</taxon>
        <taxon>Muscidae</taxon>
        <taxon>Musca</taxon>
    </lineage>
</organism>
<feature type="transmembrane region" description="Helical" evidence="6">
    <location>
        <begin position="2034"/>
        <end position="2051"/>
    </location>
</feature>
<evidence type="ECO:0000256" key="4">
    <source>
        <dbReference type="ARBA" id="ARBA00022989"/>
    </source>
</evidence>
<feature type="compositionally biased region" description="Polar residues" evidence="8">
    <location>
        <begin position="571"/>
        <end position="590"/>
    </location>
</feature>
<dbReference type="Proteomes" id="UP001652621">
    <property type="component" value="Unplaced"/>
</dbReference>
<feature type="compositionally biased region" description="Basic residues" evidence="8">
    <location>
        <begin position="1031"/>
        <end position="1041"/>
    </location>
</feature>
<feature type="compositionally biased region" description="Polar residues" evidence="8">
    <location>
        <begin position="1263"/>
        <end position="1279"/>
    </location>
</feature>
<dbReference type="OrthoDB" id="10037631at2759"/>
<feature type="region of interest" description="Disordered" evidence="8">
    <location>
        <begin position="901"/>
        <end position="1099"/>
    </location>
</feature>
<feature type="compositionally biased region" description="Gly residues" evidence="8">
    <location>
        <begin position="3358"/>
        <end position="3372"/>
    </location>
</feature>
<feature type="compositionally biased region" description="Basic and acidic residues" evidence="8">
    <location>
        <begin position="1014"/>
        <end position="1029"/>
    </location>
</feature>
<feature type="region of interest" description="Disordered" evidence="8">
    <location>
        <begin position="1921"/>
        <end position="1948"/>
    </location>
</feature>
<feature type="transmembrane region" description="Helical" evidence="6">
    <location>
        <begin position="1664"/>
        <end position="1686"/>
    </location>
</feature>
<dbReference type="PANTHER" id="PTHR12372">
    <property type="entry name" value="PECANEX"/>
    <property type="match status" value="1"/>
</dbReference>
<dbReference type="InterPro" id="IPR007735">
    <property type="entry name" value="Pecanex_C"/>
</dbReference>
<feature type="compositionally biased region" description="Basic and acidic residues" evidence="8">
    <location>
        <begin position="739"/>
        <end position="753"/>
    </location>
</feature>
<feature type="compositionally biased region" description="Polar residues" evidence="8">
    <location>
        <begin position="622"/>
        <end position="645"/>
    </location>
</feature>
<feature type="compositionally biased region" description="Basic and acidic residues" evidence="8">
    <location>
        <begin position="406"/>
        <end position="416"/>
    </location>
</feature>
<feature type="transmembrane region" description="Helical" evidence="6">
    <location>
        <begin position="60"/>
        <end position="81"/>
    </location>
</feature>
<feature type="compositionally biased region" description="Acidic residues" evidence="8">
    <location>
        <begin position="3510"/>
        <end position="3521"/>
    </location>
</feature>
<feature type="transmembrane region" description="Helical" evidence="6">
    <location>
        <begin position="2090"/>
        <end position="2113"/>
    </location>
</feature>
<feature type="compositionally biased region" description="Basic and acidic residues" evidence="8">
    <location>
        <begin position="1830"/>
        <end position="1840"/>
    </location>
</feature>
<feature type="compositionally biased region" description="Polar residues" evidence="8">
    <location>
        <begin position="988"/>
        <end position="997"/>
    </location>
</feature>
<evidence type="ECO:0000256" key="6">
    <source>
        <dbReference type="RuleBase" id="RU367089"/>
    </source>
</evidence>